<reference evidence="1 2" key="1">
    <citation type="submission" date="2018-06" db="EMBL/GenBank/DDBJ databases">
        <title>Thermoflavimicrobium daqus sp. nov., a thermophilic microbe isolated from Moutai-flavour Daqu.</title>
        <authorList>
            <person name="Wang X."/>
            <person name="Zhou H."/>
        </authorList>
    </citation>
    <scope>NUCLEOTIDE SEQUENCE [LARGE SCALE GENOMIC DNA]</scope>
    <source>
        <strain evidence="1 2">FBKL4.011</strain>
    </source>
</reference>
<name>A0A364K211_9BACL</name>
<protein>
    <submittedName>
        <fullName evidence="1">Uncharacterized protein</fullName>
    </submittedName>
</protein>
<gene>
    <name evidence="1" type="ORF">DL897_15550</name>
</gene>
<organism evidence="1 2">
    <name type="scientific">Thermoflavimicrobium daqui</name>
    <dbReference type="NCBI Taxonomy" id="2137476"/>
    <lineage>
        <taxon>Bacteria</taxon>
        <taxon>Bacillati</taxon>
        <taxon>Bacillota</taxon>
        <taxon>Bacilli</taxon>
        <taxon>Bacillales</taxon>
        <taxon>Thermoactinomycetaceae</taxon>
        <taxon>Thermoflavimicrobium</taxon>
    </lineage>
</organism>
<dbReference type="Proteomes" id="UP000251213">
    <property type="component" value="Unassembled WGS sequence"/>
</dbReference>
<proteinExistence type="predicted"/>
<evidence type="ECO:0000313" key="1">
    <source>
        <dbReference type="EMBL" id="RAL21995.1"/>
    </source>
</evidence>
<dbReference type="EMBL" id="QJKK01000011">
    <property type="protein sequence ID" value="RAL21995.1"/>
    <property type="molecule type" value="Genomic_DNA"/>
</dbReference>
<evidence type="ECO:0000313" key="2">
    <source>
        <dbReference type="Proteomes" id="UP000251213"/>
    </source>
</evidence>
<sequence length="116" mass="13143">MGNARVKVIKGSSIRLPISKATTSTVQSNEGITDIIEPPYSIRELRQMKEQSTILAQCIEAYALNIVGFGYSLQYLNLKLRISFLKPPLYCLKLLKFKLIVKLGRLTRKLNAKYPI</sequence>
<keyword evidence="2" id="KW-1185">Reference proteome</keyword>
<dbReference type="AlphaFoldDB" id="A0A364K211"/>
<reference evidence="1 2" key="2">
    <citation type="submission" date="2018-06" db="EMBL/GenBank/DDBJ databases">
        <authorList>
            <person name="Zhirakovskaya E."/>
        </authorList>
    </citation>
    <scope>NUCLEOTIDE SEQUENCE [LARGE SCALE GENOMIC DNA]</scope>
    <source>
        <strain evidence="1 2">FBKL4.011</strain>
    </source>
</reference>
<comment type="caution">
    <text evidence="1">The sequence shown here is derived from an EMBL/GenBank/DDBJ whole genome shotgun (WGS) entry which is preliminary data.</text>
</comment>
<accession>A0A364K211</accession>